<protein>
    <submittedName>
        <fullName evidence="2">Uncharacterized protein</fullName>
    </submittedName>
</protein>
<feature type="region of interest" description="Disordered" evidence="1">
    <location>
        <begin position="107"/>
        <end position="148"/>
    </location>
</feature>
<evidence type="ECO:0000313" key="3">
    <source>
        <dbReference type="Proteomes" id="UP001610444"/>
    </source>
</evidence>
<dbReference type="GeneID" id="98151900"/>
<accession>A0ABR4JU46</accession>
<evidence type="ECO:0000313" key="2">
    <source>
        <dbReference type="EMBL" id="KAL2843563.1"/>
    </source>
</evidence>
<name>A0ABR4JU46_9EURO</name>
<reference evidence="2 3" key="1">
    <citation type="submission" date="2024-07" db="EMBL/GenBank/DDBJ databases">
        <title>Section-level genome sequencing and comparative genomics of Aspergillus sections Usti and Cavernicolus.</title>
        <authorList>
            <consortium name="Lawrence Berkeley National Laboratory"/>
            <person name="Nybo J.L."/>
            <person name="Vesth T.C."/>
            <person name="Theobald S."/>
            <person name="Frisvad J.C."/>
            <person name="Larsen T.O."/>
            <person name="Kjaerboelling I."/>
            <person name="Rothschild-Mancinelli K."/>
            <person name="Lyhne E.K."/>
            <person name="Kogle M.E."/>
            <person name="Barry K."/>
            <person name="Clum A."/>
            <person name="Na H."/>
            <person name="Ledsgaard L."/>
            <person name="Lin J."/>
            <person name="Lipzen A."/>
            <person name="Kuo A."/>
            <person name="Riley R."/>
            <person name="Mondo S."/>
            <person name="LaButti K."/>
            <person name="Haridas S."/>
            <person name="Pangalinan J."/>
            <person name="Salamov A.A."/>
            <person name="Simmons B.A."/>
            <person name="Magnuson J.K."/>
            <person name="Chen J."/>
            <person name="Drula E."/>
            <person name="Henrissat B."/>
            <person name="Wiebenga A."/>
            <person name="Lubbers R.J."/>
            <person name="Gomes A.C."/>
            <person name="Macurrencykelacurrency M.R."/>
            <person name="Stajich J."/>
            <person name="Grigoriev I.V."/>
            <person name="Mortensen U.H."/>
            <person name="De vries R.P."/>
            <person name="Baker S.E."/>
            <person name="Andersen M.R."/>
        </authorList>
    </citation>
    <scope>NUCLEOTIDE SEQUENCE [LARGE SCALE GENOMIC DNA]</scope>
    <source>
        <strain evidence="2 3">CBS 756.74</strain>
    </source>
</reference>
<comment type="caution">
    <text evidence="2">The sequence shown here is derived from an EMBL/GenBank/DDBJ whole genome shotgun (WGS) entry which is preliminary data.</text>
</comment>
<dbReference type="Proteomes" id="UP001610444">
    <property type="component" value="Unassembled WGS sequence"/>
</dbReference>
<organism evidence="2 3">
    <name type="scientific">Aspergillus pseudodeflectus</name>
    <dbReference type="NCBI Taxonomy" id="176178"/>
    <lineage>
        <taxon>Eukaryota</taxon>
        <taxon>Fungi</taxon>
        <taxon>Dikarya</taxon>
        <taxon>Ascomycota</taxon>
        <taxon>Pezizomycotina</taxon>
        <taxon>Eurotiomycetes</taxon>
        <taxon>Eurotiomycetidae</taxon>
        <taxon>Eurotiales</taxon>
        <taxon>Aspergillaceae</taxon>
        <taxon>Aspergillus</taxon>
        <taxon>Aspergillus subgen. Nidulantes</taxon>
    </lineage>
</organism>
<evidence type="ECO:0000256" key="1">
    <source>
        <dbReference type="SAM" id="MobiDB-lite"/>
    </source>
</evidence>
<gene>
    <name evidence="2" type="ORF">BJX68DRAFT_154856</name>
</gene>
<keyword evidence="3" id="KW-1185">Reference proteome</keyword>
<proteinExistence type="predicted"/>
<dbReference type="EMBL" id="JBFXLR010000045">
    <property type="protein sequence ID" value="KAL2843563.1"/>
    <property type="molecule type" value="Genomic_DNA"/>
</dbReference>
<feature type="compositionally biased region" description="Basic and acidic residues" evidence="1">
    <location>
        <begin position="111"/>
        <end position="122"/>
    </location>
</feature>
<dbReference type="RefSeq" id="XP_070895688.1">
    <property type="nucleotide sequence ID" value="XM_071036736.1"/>
</dbReference>
<sequence length="148" mass="16388">MPEAHLHVILVSLGSASKHTQFLGKSGELAIYRKLFQCVTHLSNFHTLPPSYCGLLSIVNVDRCARARHQHPDANDAIPQTWANLSELYTDRNLECVDRVSFVALPGESPKWGRRDALHHDPAGSWQGATSSSSFDPRRQNKTVGSSD</sequence>